<dbReference type="InterPro" id="IPR026216">
    <property type="entry name" value="HDA3"/>
</dbReference>
<dbReference type="InterPro" id="IPR021006">
    <property type="entry name" value="Hda2/3"/>
</dbReference>
<dbReference type="GeneID" id="36514754"/>
<dbReference type="InterPro" id="IPR038609">
    <property type="entry name" value="HDA1_su2/3_sf"/>
</dbReference>
<dbReference type="EMBL" id="NDIQ01000001">
    <property type="protein sequence ID" value="PRT53385.1"/>
    <property type="molecule type" value="Genomic_DNA"/>
</dbReference>
<accession>A0A2T0FEI2</accession>
<dbReference type="Proteomes" id="UP000238350">
    <property type="component" value="Unassembled WGS sequence"/>
</dbReference>
<sequence>MELGRILDSQKAVAVQREESRERVFAAPIADCSGDYILPVPLTPLQKELLDTVISAHYSELLGFLDSDNRTHKYGKDLVKMLCEIQQITTHPWLLLDEHRPSNLFTRDMPYRIGEISGKFEVLAKIVRTTNDLGLHVAILVGDSYLSDLVEAFLADKTANLFRYTNGKPLNHPPPDAQFVAKGSCYHIVPSRLEDLIASVNFAFDFMIVMDDTFELGSAYAQGIRAQLRDPSKRVPLAPLVRLIPLGSVNHVMPYTDVANLQREQLTLVLGSTVVLGETAGEIPPEMKYLYDNDLRDMVPWFQNADRPWPLARPSPPAQFKATDVEQKILAHEKNAGPEPKRIKLEDPVKTDGLSGQGDPSTLSSSLLRRVQLLVDQNERLKAESENLRKTASHRQEVLETVQNEMVELIEENTLLKRTRERDEKKLAKNRADIEGLRTQLETQHSELEAAKNSTEEGPESRLAAKTAEAIELREEVQRLRDKAEIHSRDLEYMRLQFQNASSAAADAEIERKKLSDEIVEMKELMSENALRMREITVEAEKVELQNKLAITQTELDNVKEMNRILSESQTNVTGRDRNRMNRSTVAAVAATPRSRSGTPLT</sequence>
<evidence type="ECO:0000313" key="2">
    <source>
        <dbReference type="EMBL" id="PRT53385.1"/>
    </source>
</evidence>
<dbReference type="GO" id="GO:0070823">
    <property type="term" value="C:HDA1 complex"/>
    <property type="evidence" value="ECO:0007669"/>
    <property type="project" value="InterPro"/>
</dbReference>
<feature type="region of interest" description="Disordered" evidence="1">
    <location>
        <begin position="332"/>
        <end position="365"/>
    </location>
</feature>
<gene>
    <name evidence="2" type="ORF">B9G98_01005</name>
</gene>
<dbReference type="OrthoDB" id="4095542at2759"/>
<keyword evidence="3" id="KW-1185">Reference proteome</keyword>
<evidence type="ECO:0000256" key="1">
    <source>
        <dbReference type="SAM" id="MobiDB-lite"/>
    </source>
</evidence>
<dbReference type="Pfam" id="PF11496">
    <property type="entry name" value="HDA2-3"/>
    <property type="match status" value="1"/>
</dbReference>
<protein>
    <submittedName>
        <fullName evidence="2">HDA1 complex subunit 3</fullName>
    </submittedName>
</protein>
<feature type="region of interest" description="Disordered" evidence="1">
    <location>
        <begin position="441"/>
        <end position="463"/>
    </location>
</feature>
<feature type="region of interest" description="Disordered" evidence="1">
    <location>
        <begin position="567"/>
        <end position="602"/>
    </location>
</feature>
<dbReference type="RefSeq" id="XP_024663331.1">
    <property type="nucleotide sequence ID" value="XM_024807563.1"/>
</dbReference>
<comment type="caution">
    <text evidence="2">The sequence shown here is derived from an EMBL/GenBank/DDBJ whole genome shotgun (WGS) entry which is preliminary data.</text>
</comment>
<feature type="compositionally biased region" description="Basic and acidic residues" evidence="1">
    <location>
        <begin position="332"/>
        <end position="350"/>
    </location>
</feature>
<name>A0A2T0FEI2_9ASCO</name>
<dbReference type="Gene3D" id="3.40.50.12360">
    <property type="match status" value="1"/>
</dbReference>
<dbReference type="AlphaFoldDB" id="A0A2T0FEI2"/>
<proteinExistence type="predicted"/>
<organism evidence="2 3">
    <name type="scientific">Wickerhamiella sorbophila</name>
    <dbReference type="NCBI Taxonomy" id="45607"/>
    <lineage>
        <taxon>Eukaryota</taxon>
        <taxon>Fungi</taxon>
        <taxon>Dikarya</taxon>
        <taxon>Ascomycota</taxon>
        <taxon>Saccharomycotina</taxon>
        <taxon>Dipodascomycetes</taxon>
        <taxon>Dipodascales</taxon>
        <taxon>Trichomonascaceae</taxon>
        <taxon>Wickerhamiella</taxon>
    </lineage>
</organism>
<evidence type="ECO:0000313" key="3">
    <source>
        <dbReference type="Proteomes" id="UP000238350"/>
    </source>
</evidence>
<dbReference type="STRING" id="45607.A0A2T0FEI2"/>
<reference evidence="2 3" key="1">
    <citation type="submission" date="2017-04" db="EMBL/GenBank/DDBJ databases">
        <title>Genome sequencing of [Candida] sorbophila.</title>
        <authorList>
            <person name="Ahn J.O."/>
        </authorList>
    </citation>
    <scope>NUCLEOTIDE SEQUENCE [LARGE SCALE GENOMIC DNA]</scope>
    <source>
        <strain evidence="2 3">DS02</strain>
    </source>
</reference>
<dbReference type="PRINTS" id="PR02093">
    <property type="entry name" value="HDA1SUBUNIT3"/>
</dbReference>